<dbReference type="EMBL" id="LHXT01000128">
    <property type="protein sequence ID" value="KXA96119.1"/>
    <property type="molecule type" value="Genomic_DNA"/>
</dbReference>
<dbReference type="AlphaFoldDB" id="A0A656YUE4"/>
<gene>
    <name evidence="1" type="ORF">AKJ39_05050</name>
</gene>
<organism evidence="1 2">
    <name type="scientific">candidate division MSBL1 archaeon SCGC-AAA259J03</name>
    <dbReference type="NCBI Taxonomy" id="1698269"/>
    <lineage>
        <taxon>Archaea</taxon>
        <taxon>Methanobacteriati</taxon>
        <taxon>Methanobacteriota</taxon>
        <taxon>candidate division MSBL1</taxon>
    </lineage>
</organism>
<protein>
    <submittedName>
        <fullName evidence="1">Uncharacterized protein</fullName>
    </submittedName>
</protein>
<dbReference type="Proteomes" id="UP000070257">
    <property type="component" value="Unassembled WGS sequence"/>
</dbReference>
<keyword evidence="2" id="KW-1185">Reference proteome</keyword>
<proteinExistence type="predicted"/>
<name>A0A656YUE4_9EURY</name>
<evidence type="ECO:0000313" key="1">
    <source>
        <dbReference type="EMBL" id="KXA96119.1"/>
    </source>
</evidence>
<accession>A0A656YUE4</accession>
<comment type="caution">
    <text evidence="1">The sequence shown here is derived from an EMBL/GenBank/DDBJ whole genome shotgun (WGS) entry which is preliminary data.</text>
</comment>
<reference evidence="1 2" key="1">
    <citation type="journal article" date="2016" name="Sci. Rep.">
        <title>Metabolic traits of an uncultured archaeal lineage -MSBL1- from brine pools of the Red Sea.</title>
        <authorList>
            <person name="Mwirichia R."/>
            <person name="Alam I."/>
            <person name="Rashid M."/>
            <person name="Vinu M."/>
            <person name="Ba-Alawi W."/>
            <person name="Anthony Kamau A."/>
            <person name="Kamanda Ngugi D."/>
            <person name="Goker M."/>
            <person name="Klenk H.P."/>
            <person name="Bajic V."/>
            <person name="Stingl U."/>
        </authorList>
    </citation>
    <scope>NUCLEOTIDE SEQUENCE [LARGE SCALE GENOMIC DNA]</scope>
    <source>
        <strain evidence="1">SCGC-AAA259J03</strain>
    </source>
</reference>
<evidence type="ECO:0000313" key="2">
    <source>
        <dbReference type="Proteomes" id="UP000070257"/>
    </source>
</evidence>
<sequence length="186" mass="21280">MEFPHFNELEAGVQFEHLLSLSELPCRGNSECGGQFAHQFLDLLVLKSGEIHHFLLTGWEFPNHDKEESTGEFPQFDKLESNCQIDKCDKLEATSKIQKLDKREGADGKKPLACGVFLKLKNIDTNKIQDFYNIVNNLDTQKILNLLVSNRFNFSSSFGDGNIKGLTQLFRRLPFVFVEIFNFFGI</sequence>